<dbReference type="PATRIC" id="fig|1423786.4.peg.1963"/>
<dbReference type="Gene3D" id="3.40.50.1370">
    <property type="entry name" value="Aspartate/ornithine carbamoyltransferase"/>
    <property type="match status" value="2"/>
</dbReference>
<name>A0A0R1YRD3_9LACO</name>
<dbReference type="PROSITE" id="PS00097">
    <property type="entry name" value="CARBAMOYLTRANSFERASE"/>
    <property type="match status" value="1"/>
</dbReference>
<feature type="binding site" evidence="7">
    <location>
        <position position="323"/>
    </location>
    <ligand>
        <name>carbamoyl phosphate</name>
        <dbReference type="ChEBI" id="CHEBI:58228"/>
    </ligand>
</feature>
<protein>
    <recommendedName>
        <fullName evidence="3 7">Ornithine carbamoyltransferase</fullName>
        <shortName evidence="7">OTCase</shortName>
        <ecNumber evidence="3 7">2.1.3.3</ecNumber>
    </recommendedName>
</protein>
<sequence>MTKNFKQNVFQGRSVLAEKDFTAGELNYLVDFGLHLKALKKAGIPHHYLEGKNIALLFEKTSTRTRSAFTTAAIDLGAHPEYLGHNDIQLGKKESTSDTAKVLGSMFDGIEFRGFKQSDVEILARDSGVPVWNGLTDTWHPTQMLADFMTIKENFESLDGLTLTFMGDGRNNMANSLLVTCAILGVNVHIVAPNTLHPSDEVQQIAKGFAKKSGAEILITDDLDKGLKGSNIVYTDVWVSMGETNWEQRIKELMPYQVNMAALEKTGTPDDQLIFMHCLPAFHNADTEYGKEIQAKYGITEMEVTDEVFTSKYAVQFEEAENRMHSIKAMMAATLGNLFIPKV</sequence>
<feature type="binding site" evidence="7">
    <location>
        <begin position="240"/>
        <end position="241"/>
    </location>
    <ligand>
        <name>L-ornithine</name>
        <dbReference type="ChEBI" id="CHEBI:46911"/>
    </ligand>
</feature>
<reference evidence="10 11" key="1">
    <citation type="journal article" date="2015" name="Genome Announc.">
        <title>Expanding the biotechnology potential of lactobacilli through comparative genomics of 213 strains and associated genera.</title>
        <authorList>
            <person name="Sun Z."/>
            <person name="Harris H.M."/>
            <person name="McCann A."/>
            <person name="Guo C."/>
            <person name="Argimon S."/>
            <person name="Zhang W."/>
            <person name="Yang X."/>
            <person name="Jeffery I.B."/>
            <person name="Cooney J.C."/>
            <person name="Kagawa T.F."/>
            <person name="Liu W."/>
            <person name="Song Y."/>
            <person name="Salvetti E."/>
            <person name="Wrobel A."/>
            <person name="Rasinkangas P."/>
            <person name="Parkhill J."/>
            <person name="Rea M.C."/>
            <person name="O'Sullivan O."/>
            <person name="Ritari J."/>
            <person name="Douillard F.P."/>
            <person name="Paul Ross R."/>
            <person name="Yang R."/>
            <person name="Briner A.E."/>
            <person name="Felis G.E."/>
            <person name="de Vos W.M."/>
            <person name="Barrangou R."/>
            <person name="Klaenhammer T.R."/>
            <person name="Caufield P.W."/>
            <person name="Cui Y."/>
            <person name="Zhang H."/>
            <person name="O'Toole P.W."/>
        </authorList>
    </citation>
    <scope>NUCLEOTIDE SEQUENCE [LARGE SCALE GENOMIC DNA]</scope>
    <source>
        <strain evidence="10 11">DSM 18390</strain>
    </source>
</reference>
<evidence type="ECO:0000313" key="10">
    <source>
        <dbReference type="EMBL" id="KRM42438.1"/>
    </source>
</evidence>
<organism evidence="10 11">
    <name type="scientific">Lentilactobacillus parafarraginis DSM 18390 = JCM 14109</name>
    <dbReference type="NCBI Taxonomy" id="1423786"/>
    <lineage>
        <taxon>Bacteria</taxon>
        <taxon>Bacillati</taxon>
        <taxon>Bacillota</taxon>
        <taxon>Bacilli</taxon>
        <taxon>Lactobacillales</taxon>
        <taxon>Lactobacillaceae</taxon>
        <taxon>Lentilactobacillus</taxon>
    </lineage>
</organism>
<feature type="binding site" evidence="7">
    <location>
        <position position="236"/>
    </location>
    <ligand>
        <name>L-ornithine</name>
        <dbReference type="ChEBI" id="CHEBI:46911"/>
    </ligand>
</feature>
<evidence type="ECO:0000313" key="11">
    <source>
        <dbReference type="Proteomes" id="UP000051010"/>
    </source>
</evidence>
<feature type="binding site" evidence="7">
    <location>
        <begin position="140"/>
        <end position="143"/>
    </location>
    <ligand>
        <name>carbamoyl phosphate</name>
        <dbReference type="ChEBI" id="CHEBI:58228"/>
    </ligand>
</feature>
<dbReference type="EMBL" id="AZFZ01000041">
    <property type="protein sequence ID" value="KRM42438.1"/>
    <property type="molecule type" value="Genomic_DNA"/>
</dbReference>
<feature type="binding site" evidence="7">
    <location>
        <position position="89"/>
    </location>
    <ligand>
        <name>carbamoyl phosphate</name>
        <dbReference type="ChEBI" id="CHEBI:58228"/>
    </ligand>
</feature>
<dbReference type="EC" id="2.1.3.3" evidence="3 7"/>
<dbReference type="GO" id="GO:0005737">
    <property type="term" value="C:cytoplasm"/>
    <property type="evidence" value="ECO:0007669"/>
    <property type="project" value="UniProtKB-SubCell"/>
</dbReference>
<dbReference type="AlphaFoldDB" id="A0A0R1YRD3"/>
<dbReference type="InterPro" id="IPR006130">
    <property type="entry name" value="Asp/Orn_carbamoylTrfase"/>
</dbReference>
<comment type="catalytic activity">
    <reaction evidence="6 7">
        <text>carbamoyl phosphate + L-ornithine = L-citrulline + phosphate + H(+)</text>
        <dbReference type="Rhea" id="RHEA:19513"/>
        <dbReference type="ChEBI" id="CHEBI:15378"/>
        <dbReference type="ChEBI" id="CHEBI:43474"/>
        <dbReference type="ChEBI" id="CHEBI:46911"/>
        <dbReference type="ChEBI" id="CHEBI:57743"/>
        <dbReference type="ChEBI" id="CHEBI:58228"/>
        <dbReference type="EC" id="2.1.3.3"/>
    </reaction>
</comment>
<feature type="binding site" evidence="7">
    <location>
        <position position="113"/>
    </location>
    <ligand>
        <name>carbamoyl phosphate</name>
        <dbReference type="ChEBI" id="CHEBI:58228"/>
    </ligand>
</feature>
<accession>A0A0R1YRD3</accession>
<dbReference type="GO" id="GO:0016597">
    <property type="term" value="F:amino acid binding"/>
    <property type="evidence" value="ECO:0007669"/>
    <property type="project" value="InterPro"/>
</dbReference>
<feature type="binding site" evidence="7">
    <location>
        <begin position="278"/>
        <end position="279"/>
    </location>
    <ligand>
        <name>carbamoyl phosphate</name>
        <dbReference type="ChEBI" id="CHEBI:58228"/>
    </ligand>
</feature>
<dbReference type="FunFam" id="3.40.50.1370:FF:000008">
    <property type="entry name" value="Ornithine carbamoyltransferase"/>
    <property type="match status" value="1"/>
</dbReference>
<dbReference type="GO" id="GO:0042450">
    <property type="term" value="P:L-arginine biosynthetic process via ornithine"/>
    <property type="evidence" value="ECO:0007669"/>
    <property type="project" value="UniProtKB-UniRule"/>
</dbReference>
<dbReference type="PANTHER" id="PTHR45753">
    <property type="entry name" value="ORNITHINE CARBAMOYLTRANSFERASE, MITOCHONDRIAL"/>
    <property type="match status" value="1"/>
</dbReference>
<dbReference type="InterPro" id="IPR036901">
    <property type="entry name" value="Asp/Orn_carbamoylTrfase_sf"/>
</dbReference>
<evidence type="ECO:0000259" key="8">
    <source>
        <dbReference type="Pfam" id="PF00185"/>
    </source>
</evidence>
<comment type="caution">
    <text evidence="10">The sequence shown here is derived from an EMBL/GenBank/DDBJ whole genome shotgun (WGS) entry which is preliminary data.</text>
</comment>
<dbReference type="InterPro" id="IPR024904">
    <property type="entry name" value="OTCase_ArgI"/>
</dbReference>
<dbReference type="Proteomes" id="UP000051010">
    <property type="component" value="Unassembled WGS sequence"/>
</dbReference>
<dbReference type="PANTHER" id="PTHR45753:SF1">
    <property type="entry name" value="ORNITHINE CARBAMOYLTRANSFERASE, CATABOLIC"/>
    <property type="match status" value="1"/>
</dbReference>
<dbReference type="HAMAP" id="MF_01109">
    <property type="entry name" value="OTCase"/>
    <property type="match status" value="1"/>
</dbReference>
<keyword evidence="5 7" id="KW-0808">Transferase</keyword>
<feature type="binding site" evidence="7">
    <location>
        <begin position="62"/>
        <end position="65"/>
    </location>
    <ligand>
        <name>carbamoyl phosphate</name>
        <dbReference type="ChEBI" id="CHEBI:58228"/>
    </ligand>
</feature>
<gene>
    <name evidence="10" type="ORF">FD47_GL001858</name>
</gene>
<evidence type="ECO:0000256" key="2">
    <source>
        <dbReference type="ARBA" id="ARBA00007805"/>
    </source>
</evidence>
<evidence type="ECO:0000256" key="6">
    <source>
        <dbReference type="ARBA" id="ARBA00048772"/>
    </source>
</evidence>
<dbReference type="RefSeq" id="WP_054735362.1">
    <property type="nucleotide sequence ID" value="NZ_AZFZ01000041.1"/>
</dbReference>
<comment type="subcellular location">
    <subcellularLocation>
        <location evidence="1 7">Cytoplasm</location>
    </subcellularLocation>
</comment>
<dbReference type="SUPFAM" id="SSF53671">
    <property type="entry name" value="Aspartate/ornithine carbamoyltransferase"/>
    <property type="match status" value="1"/>
</dbReference>
<evidence type="ECO:0000256" key="7">
    <source>
        <dbReference type="HAMAP-Rule" id="MF_01109"/>
    </source>
</evidence>
<dbReference type="Pfam" id="PF00185">
    <property type="entry name" value="OTCace"/>
    <property type="match status" value="1"/>
</dbReference>
<dbReference type="GO" id="GO:0019240">
    <property type="term" value="P:citrulline biosynthetic process"/>
    <property type="evidence" value="ECO:0007669"/>
    <property type="project" value="TreeGrafter"/>
</dbReference>
<evidence type="ECO:0000256" key="4">
    <source>
        <dbReference type="ARBA" id="ARBA00022490"/>
    </source>
</evidence>
<dbReference type="Pfam" id="PF02729">
    <property type="entry name" value="OTCace_N"/>
    <property type="match status" value="1"/>
</dbReference>
<dbReference type="NCBIfam" id="TIGR00658">
    <property type="entry name" value="orni_carb_tr"/>
    <property type="match status" value="1"/>
</dbReference>
<proteinExistence type="inferred from homology"/>
<comment type="similarity">
    <text evidence="2 7">Belongs to the aspartate/ornithine carbamoyltransferase superfamily. OTCase family.</text>
</comment>
<dbReference type="PRINTS" id="PR00102">
    <property type="entry name" value="OTCASE"/>
</dbReference>
<keyword evidence="4 7" id="KW-0963">Cytoplasm</keyword>
<evidence type="ECO:0000259" key="9">
    <source>
        <dbReference type="Pfam" id="PF02729"/>
    </source>
</evidence>
<feature type="domain" description="Aspartate/ornithine carbamoyltransferase carbamoyl-P binding" evidence="9">
    <location>
        <begin position="13"/>
        <end position="153"/>
    </location>
</feature>
<dbReference type="InterPro" id="IPR002292">
    <property type="entry name" value="Orn/put_carbamltrans"/>
</dbReference>
<dbReference type="GO" id="GO:0004585">
    <property type="term" value="F:ornithine carbamoyltransferase activity"/>
    <property type="evidence" value="ECO:0007669"/>
    <property type="project" value="UniProtKB-UniRule"/>
</dbReference>
<feature type="binding site" evidence="7">
    <location>
        <position position="172"/>
    </location>
    <ligand>
        <name>L-ornithine</name>
        <dbReference type="ChEBI" id="CHEBI:46911"/>
    </ligand>
</feature>
<feature type="domain" description="Aspartate/ornithine carbamoyltransferase Asp/Orn-binding" evidence="8">
    <location>
        <begin position="159"/>
        <end position="333"/>
    </location>
</feature>
<evidence type="ECO:0000256" key="3">
    <source>
        <dbReference type="ARBA" id="ARBA00013007"/>
    </source>
</evidence>
<evidence type="ECO:0000256" key="1">
    <source>
        <dbReference type="ARBA" id="ARBA00004496"/>
    </source>
</evidence>
<dbReference type="InterPro" id="IPR006132">
    <property type="entry name" value="Asp/Orn_carbamoyltranf_P-bd"/>
</dbReference>
<evidence type="ECO:0000256" key="5">
    <source>
        <dbReference type="ARBA" id="ARBA00022679"/>
    </source>
</evidence>
<dbReference type="InterPro" id="IPR006131">
    <property type="entry name" value="Asp_carbamoyltransf_Asp/Orn-bd"/>
</dbReference>
<dbReference type="PRINTS" id="PR00100">
    <property type="entry name" value="AOTCASE"/>
</dbReference>